<dbReference type="OrthoDB" id="8186595at2759"/>
<dbReference type="VEuPathDB" id="VectorBase:MDOMA2_006226"/>
<gene>
    <name evidence="5" type="primary">101888147</name>
</gene>
<feature type="signal peptide" evidence="4">
    <location>
        <begin position="1"/>
        <end position="18"/>
    </location>
</feature>
<dbReference type="EnsemblMetazoa" id="MDOA010506-RA">
    <property type="protein sequence ID" value="MDOA010506-PA"/>
    <property type="gene ID" value="MDOA010506"/>
</dbReference>
<dbReference type="PANTHER" id="PTHR11008">
    <property type="entry name" value="PROTEIN TAKEOUT-LIKE PROTEIN"/>
    <property type="match status" value="1"/>
</dbReference>
<protein>
    <recommendedName>
        <fullName evidence="6">Hemolymph juvenile hormone binding protein (JHBP)</fullName>
    </recommendedName>
</protein>
<keyword evidence="2" id="KW-0090">Biological rhythms</keyword>
<proteinExistence type="inferred from homology"/>
<dbReference type="KEGG" id="mde:101888147"/>
<evidence type="ECO:0000256" key="4">
    <source>
        <dbReference type="SAM" id="SignalP"/>
    </source>
</evidence>
<feature type="chain" id="PRO_5044561195" description="Hemolymph juvenile hormone binding protein (JHBP)" evidence="4">
    <location>
        <begin position="19"/>
        <end position="468"/>
    </location>
</feature>
<dbReference type="PANTHER" id="PTHR11008:SF32">
    <property type="entry name" value="CIRCADIAN CLOCK-CONTROLLED PROTEIN DAYWAKE-RELATED"/>
    <property type="match status" value="1"/>
</dbReference>
<evidence type="ECO:0000256" key="1">
    <source>
        <dbReference type="ARBA" id="ARBA00022729"/>
    </source>
</evidence>
<dbReference type="VEuPathDB" id="VectorBase:MDOMA2_008870"/>
<dbReference type="InterPro" id="IPR010562">
    <property type="entry name" value="Haemolymph_juvenile_hormone-bd"/>
</dbReference>
<dbReference type="STRING" id="7370.A0A1I8N1B3"/>
<evidence type="ECO:0008006" key="6">
    <source>
        <dbReference type="Google" id="ProtNLM"/>
    </source>
</evidence>
<dbReference type="eggNOG" id="ENOG502SQ21">
    <property type="taxonomic scope" value="Eukaryota"/>
</dbReference>
<organism evidence="5">
    <name type="scientific">Musca domestica</name>
    <name type="common">House fly</name>
    <dbReference type="NCBI Taxonomy" id="7370"/>
    <lineage>
        <taxon>Eukaryota</taxon>
        <taxon>Metazoa</taxon>
        <taxon>Ecdysozoa</taxon>
        <taxon>Arthropoda</taxon>
        <taxon>Hexapoda</taxon>
        <taxon>Insecta</taxon>
        <taxon>Pterygota</taxon>
        <taxon>Neoptera</taxon>
        <taxon>Endopterygota</taxon>
        <taxon>Diptera</taxon>
        <taxon>Brachycera</taxon>
        <taxon>Muscomorpha</taxon>
        <taxon>Muscoidea</taxon>
        <taxon>Muscidae</taxon>
        <taxon>Musca</taxon>
    </lineage>
</organism>
<dbReference type="Gene3D" id="3.15.10.30">
    <property type="entry name" value="Haemolymph juvenile hormone binding protein"/>
    <property type="match status" value="2"/>
</dbReference>
<reference evidence="5" key="1">
    <citation type="submission" date="2020-05" db="UniProtKB">
        <authorList>
            <consortium name="EnsemblMetazoa"/>
        </authorList>
    </citation>
    <scope>IDENTIFICATION</scope>
    <source>
        <strain evidence="5">Aabys</strain>
    </source>
</reference>
<dbReference type="RefSeq" id="XP_005188218.3">
    <property type="nucleotide sequence ID" value="XM_005188161.4"/>
</dbReference>
<dbReference type="VEuPathDB" id="VectorBase:MDOA010506"/>
<name>A0A1I8N1B3_MUSDO</name>
<accession>A0A1I8N1B3</accession>
<dbReference type="GO" id="GO:0005615">
    <property type="term" value="C:extracellular space"/>
    <property type="evidence" value="ECO:0007669"/>
    <property type="project" value="TreeGrafter"/>
</dbReference>
<comment type="similarity">
    <text evidence="3">Belongs to the TO family.</text>
</comment>
<dbReference type="InterPro" id="IPR038606">
    <property type="entry name" value="To_sf"/>
</dbReference>
<evidence type="ECO:0000313" key="5">
    <source>
        <dbReference type="EnsemblMetazoa" id="MDOA010506-PA"/>
    </source>
</evidence>
<dbReference type="AlphaFoldDB" id="A0A1I8N1B3"/>
<dbReference type="Pfam" id="PF06585">
    <property type="entry name" value="JHBP"/>
    <property type="match status" value="2"/>
</dbReference>
<sequence length="468" mass="53100">MKCLTIISSILFVTLVRADYPSDFPKCKNGDGSCLVKAANEVTQKYYGGNRDVNLLPFDPLRIKVFELEKSPTSPVNVGFKFTDVELQGLKNMHVTKFDGLNADMKGRNVFEATVPEVVLKGHYEMEGRVLLLPIVGNGQCEIKMKNIQLKYAFDLKPLEKDGKTYAVLEHVKMDLIPGETYFHFENLFNGDKALGDNMNEFINTNSKDITKEILPSFSKSLSLLIKQMINAFYEKHPFADHFLSPNFPKCKFAEETCIVKATNEVIGKYYAGLPEIGLTQFDPLHIKTMMLKRNPSSPVNVEVKLSDLELEGLKTMNVSHMQGFKSDMSGRNSLTGIIEHLNFKGHYIIDGQVMILPIKGEGTLRLVCKNLQFKYAFDLKAIQRNGQTHAALEHVKLEAEPEHVEFHFDSLFDGDKALTDTTNEFINANWKELYREIQADISKSISLIVKSLVNSFFKKYPYADYFL</sequence>
<evidence type="ECO:0000256" key="3">
    <source>
        <dbReference type="ARBA" id="ARBA00060902"/>
    </source>
</evidence>
<evidence type="ECO:0000256" key="2">
    <source>
        <dbReference type="ARBA" id="ARBA00023108"/>
    </source>
</evidence>
<dbReference type="SMART" id="SM00700">
    <property type="entry name" value="JHBP"/>
    <property type="match status" value="2"/>
</dbReference>
<keyword evidence="1 4" id="KW-0732">Signal</keyword>
<dbReference type="GO" id="GO:0007623">
    <property type="term" value="P:circadian rhythm"/>
    <property type="evidence" value="ECO:0007669"/>
    <property type="project" value="UniProtKB-ARBA"/>
</dbReference>
<dbReference type="FunFam" id="3.15.10.30:FF:000001">
    <property type="entry name" value="Takeout-like protein 1"/>
    <property type="match status" value="2"/>
</dbReference>